<protein>
    <submittedName>
        <fullName evidence="2">Uncharacterized protein</fullName>
    </submittedName>
</protein>
<evidence type="ECO:0000256" key="1">
    <source>
        <dbReference type="SAM" id="MobiDB-lite"/>
    </source>
</evidence>
<dbReference type="GO" id="GO:0031507">
    <property type="term" value="P:heterochromatin formation"/>
    <property type="evidence" value="ECO:0007669"/>
    <property type="project" value="InterPro"/>
</dbReference>
<organism evidence="2">
    <name type="scientific">Vitis vinifera</name>
    <name type="common">Grape</name>
    <dbReference type="NCBI Taxonomy" id="29760"/>
    <lineage>
        <taxon>Eukaryota</taxon>
        <taxon>Viridiplantae</taxon>
        <taxon>Streptophyta</taxon>
        <taxon>Embryophyta</taxon>
        <taxon>Tracheophyta</taxon>
        <taxon>Spermatophyta</taxon>
        <taxon>Magnoliopsida</taxon>
        <taxon>eudicotyledons</taxon>
        <taxon>Gunneridae</taxon>
        <taxon>Pentapetalae</taxon>
        <taxon>rosids</taxon>
        <taxon>Vitales</taxon>
        <taxon>Vitaceae</taxon>
        <taxon>Viteae</taxon>
        <taxon>Vitis</taxon>
    </lineage>
</organism>
<dbReference type="PANTHER" id="PTHR47240:SF2">
    <property type="entry name" value="CHROMO DOMAIN-CONTAINING PROTEIN LHP1"/>
    <property type="match status" value="1"/>
</dbReference>
<dbReference type="AlphaFoldDB" id="A5C6J7"/>
<name>A5C6J7_VITVI</name>
<dbReference type="PANTHER" id="PTHR47240">
    <property type="entry name" value="CHROMO DOMAIN-CONTAINING PROTEIN LHP1"/>
    <property type="match status" value="1"/>
</dbReference>
<accession>A5C6J7</accession>
<dbReference type="ExpressionAtlas" id="A5C6J7">
    <property type="expression patterns" value="baseline and differential"/>
</dbReference>
<reference evidence="2" key="1">
    <citation type="journal article" date="2007" name="PLoS ONE">
        <title>The first genome sequence of an elite grapevine cultivar (Pinot noir Vitis vinifera L.): coping with a highly heterozygous genome.</title>
        <authorList>
            <person name="Velasco R."/>
            <person name="Zharkikh A."/>
            <person name="Troggio M."/>
            <person name="Cartwright D.A."/>
            <person name="Cestaro A."/>
            <person name="Pruss D."/>
            <person name="Pindo M."/>
            <person name="FitzGerald L.M."/>
            <person name="Vezzulli S."/>
            <person name="Reid J."/>
            <person name="Malacarne G."/>
            <person name="Iliev D."/>
            <person name="Coppola G."/>
            <person name="Wardell B."/>
            <person name="Micheletti D."/>
            <person name="Macalma T."/>
            <person name="Facci M."/>
            <person name="Mitchell J.T."/>
            <person name="Perazzolli M."/>
            <person name="Eldredge G."/>
            <person name="Gatto P."/>
            <person name="Oyzerski R."/>
            <person name="Moretto M."/>
            <person name="Gutin N."/>
            <person name="Stefanini M."/>
            <person name="Chen Y."/>
            <person name="Segala C."/>
            <person name="Davenport C."/>
            <person name="Dematte L."/>
            <person name="Mraz A."/>
            <person name="Battilana J."/>
            <person name="Stormo K."/>
            <person name="Costa F."/>
            <person name="Tao Q."/>
            <person name="Si-Ammour A."/>
            <person name="Harkins T."/>
            <person name="Lackey A."/>
            <person name="Perbost C."/>
            <person name="Taillon B."/>
            <person name="Stella A."/>
            <person name="Solovyev V."/>
            <person name="Fawcett J.A."/>
            <person name="Sterck L."/>
            <person name="Vandepoele K."/>
            <person name="Grando S.M."/>
            <person name="Toppo S."/>
            <person name="Moser C."/>
            <person name="Lanchbury J."/>
            <person name="Bogden R."/>
            <person name="Skolnick M."/>
            <person name="Sgaramella V."/>
            <person name="Bhatnagar S.K."/>
            <person name="Fontana P."/>
            <person name="Gutin A."/>
            <person name="Van de Peer Y."/>
            <person name="Salamini F."/>
            <person name="Viola R."/>
        </authorList>
    </citation>
    <scope>NUCLEOTIDE SEQUENCE</scope>
</reference>
<proteinExistence type="predicted"/>
<dbReference type="EMBL" id="AM484036">
    <property type="protein sequence ID" value="CAN77660.1"/>
    <property type="molecule type" value="Genomic_DNA"/>
</dbReference>
<feature type="compositionally biased region" description="Basic residues" evidence="1">
    <location>
        <begin position="221"/>
        <end position="230"/>
    </location>
</feature>
<feature type="compositionally biased region" description="Polar residues" evidence="1">
    <location>
        <begin position="150"/>
        <end position="160"/>
    </location>
</feature>
<evidence type="ECO:0000313" key="2">
    <source>
        <dbReference type="EMBL" id="CAN77660.1"/>
    </source>
</evidence>
<feature type="region of interest" description="Disordered" evidence="1">
    <location>
        <begin position="210"/>
        <end position="231"/>
    </location>
</feature>
<feature type="region of interest" description="Disordered" evidence="1">
    <location>
        <begin position="1"/>
        <end position="28"/>
    </location>
</feature>
<feature type="compositionally biased region" description="Basic residues" evidence="1">
    <location>
        <begin position="74"/>
        <end position="87"/>
    </location>
</feature>
<feature type="region of interest" description="Disordered" evidence="1">
    <location>
        <begin position="146"/>
        <end position="170"/>
    </location>
</feature>
<dbReference type="InterPro" id="IPR044251">
    <property type="entry name" value="LHP1-like"/>
</dbReference>
<sequence length="433" mass="47188">MGSTKSRPLGGGGFARVSFSTSSNGGVGLRTPTLGSPWRIFRPVRMSLMLLKIESAVYAEVVDTFEDGACMLRSKRNRSSRKRKRKSGGSAQTLPKKKQQRSGASNVRGVHFRINDEHLLSTHVNTLGHADIEGVNGAVNNVEMTKESNENGSGDVSLQIPQREEDNDSDPKLIELRGSNEGNANKFKIQFQEVKALEGDCPMNGHSKVERVEMDQSSRRTGARRRKSGSVKRFTKDLAPCEPNDIQNTATRIQIGSCGRVESPEFPGNDSGLNNKFDGAINMSAITEIIKPISYSASISNDAQDVSVTFMAMRSDGKEVMVDNKFLKANNPLLLPSLVQSLSHEKQRAIFSGSIYNGGCPWAAYMWPYTPVSSGKFSASLSGRGCRLKRQVHLLFCDGASHTTVVSTGTVAYCGVSESSSFHVFFFCSPANQ</sequence>
<gene>
    <name evidence="2" type="ORF">VITISV_030915</name>
</gene>
<feature type="region of interest" description="Disordered" evidence="1">
    <location>
        <begin position="74"/>
        <end position="108"/>
    </location>
</feature>